<keyword evidence="1 2" id="KW-0812">Transmembrane</keyword>
<dbReference type="Proteomes" id="UP000254343">
    <property type="component" value="Unassembled WGS sequence"/>
</dbReference>
<evidence type="ECO:0000256" key="1">
    <source>
        <dbReference type="SAM" id="Phobius"/>
    </source>
</evidence>
<keyword evidence="1" id="KW-1133">Transmembrane helix</keyword>
<dbReference type="AlphaFoldDB" id="A0A380W7E1"/>
<dbReference type="EMBL" id="UIGB01000001">
    <property type="protein sequence ID" value="SUU84864.1"/>
    <property type="molecule type" value="Genomic_DNA"/>
</dbReference>
<sequence length="245" mass="26749">MRASPDDDDLELQAYLDGECDTDAARAFEQRLAGDESLRLRFEQMLALSNALRAIPQEDMPQTLRARVGATVAGASSRERRWSWQALAAAVIVGVLISAAAMLTLDRYRSRQDLVQQVIASHVRGLLAPQPFDIASSDSHVVRPWFASRIARSPQVLNLAQQGFKLTGGRIDIVGNTPVPTVVYRHDTHVVSLTMLAPGMSLPVASQSGYQALSWSDSKATYVAVCDLPVKDLANFRRIFTAASS</sequence>
<protein>
    <submittedName>
        <fullName evidence="2">Predicted transmembrane transcriptional regulator (Anti-sigma factor)</fullName>
    </submittedName>
</protein>
<gene>
    <name evidence="2" type="ORF">NCTC12722_02067</name>
</gene>
<proteinExistence type="predicted"/>
<organism evidence="2 3">
    <name type="scientific">Afipia felis</name>
    <name type="common">Cat scratch disease bacillus</name>
    <dbReference type="NCBI Taxonomy" id="1035"/>
    <lineage>
        <taxon>Bacteria</taxon>
        <taxon>Pseudomonadati</taxon>
        <taxon>Pseudomonadota</taxon>
        <taxon>Alphaproteobacteria</taxon>
        <taxon>Hyphomicrobiales</taxon>
        <taxon>Nitrobacteraceae</taxon>
        <taxon>Afipia</taxon>
    </lineage>
</organism>
<name>A0A380W7E1_AFIFE</name>
<evidence type="ECO:0000313" key="2">
    <source>
        <dbReference type="EMBL" id="SUU84864.1"/>
    </source>
</evidence>
<keyword evidence="1" id="KW-0472">Membrane</keyword>
<reference evidence="2 3" key="1">
    <citation type="submission" date="2018-06" db="EMBL/GenBank/DDBJ databases">
        <authorList>
            <consortium name="Pathogen Informatics"/>
            <person name="Doyle S."/>
        </authorList>
    </citation>
    <scope>NUCLEOTIDE SEQUENCE [LARGE SCALE GENOMIC DNA]</scope>
    <source>
        <strain evidence="2 3">NCTC12722</strain>
    </source>
</reference>
<feature type="transmembrane region" description="Helical" evidence="1">
    <location>
        <begin position="82"/>
        <end position="105"/>
    </location>
</feature>
<dbReference type="RefSeq" id="WP_002715689.1">
    <property type="nucleotide sequence ID" value="NZ_UFSI01000001.1"/>
</dbReference>
<evidence type="ECO:0000313" key="3">
    <source>
        <dbReference type="Proteomes" id="UP000254343"/>
    </source>
</evidence>
<dbReference type="OrthoDB" id="7549755at2"/>
<accession>A0A380W7E1</accession>